<dbReference type="PANTHER" id="PTHR23240">
    <property type="entry name" value="DNA CROSS-LINK REPAIR PROTEIN PSO2/SNM1-RELATED"/>
    <property type="match status" value="1"/>
</dbReference>
<dbReference type="AlphaFoldDB" id="A0AA88HXM0"/>
<dbReference type="EMBL" id="JAVRJZ010000011">
    <property type="protein sequence ID" value="KAK2717003.1"/>
    <property type="molecule type" value="Genomic_DNA"/>
</dbReference>
<dbReference type="InterPro" id="IPR001279">
    <property type="entry name" value="Metallo-B-lactamas"/>
</dbReference>
<accession>A0AA88HXM0</accession>
<evidence type="ECO:0000313" key="4">
    <source>
        <dbReference type="Proteomes" id="UP001187531"/>
    </source>
</evidence>
<evidence type="ECO:0000313" key="3">
    <source>
        <dbReference type="EMBL" id="KAK2717003.1"/>
    </source>
</evidence>
<dbReference type="PANTHER" id="PTHR23240:SF6">
    <property type="entry name" value="DNA CROSS-LINK REPAIR 1A PROTEIN"/>
    <property type="match status" value="1"/>
</dbReference>
<keyword evidence="4" id="KW-1185">Reference proteome</keyword>
<gene>
    <name evidence="3" type="ORF">QYM36_007219</name>
</gene>
<dbReference type="Pfam" id="PF00078">
    <property type="entry name" value="RVT_1"/>
    <property type="match status" value="1"/>
</dbReference>
<dbReference type="GO" id="GO:0031123">
    <property type="term" value="P:RNA 3'-end processing"/>
    <property type="evidence" value="ECO:0007669"/>
    <property type="project" value="UniProtKB-ARBA"/>
</dbReference>
<keyword evidence="1" id="KW-0732">Signal</keyword>
<dbReference type="SUPFAM" id="SSF56281">
    <property type="entry name" value="Metallo-hydrolase/oxidoreductase"/>
    <property type="match status" value="1"/>
</dbReference>
<protein>
    <recommendedName>
        <fullName evidence="2">Reverse transcriptase domain-containing protein</fullName>
    </recommendedName>
</protein>
<evidence type="ECO:0000259" key="2">
    <source>
        <dbReference type="PROSITE" id="PS50878"/>
    </source>
</evidence>
<dbReference type="GO" id="GO:0036297">
    <property type="term" value="P:interstrand cross-link repair"/>
    <property type="evidence" value="ECO:0007669"/>
    <property type="project" value="TreeGrafter"/>
</dbReference>
<sequence length="712" mass="78239">MPCFSGFLMADLLELIPSPVFACFVDAKAAFDQVNLEKLLGKEDTKGVDRRIIGTLQYCESFRVLNDVRQGGLLSSLLYNLHADDLNLRLVKTGVGCFIGGVGFNNLSCADNLVIIAPTVAALNHLLSICDEFASANDIVFNTAKTQCMAFIPQGTPLKHIPMAWPSGVSLPFLGSYEYLRFTVAPTLSDELHVKALSRSLCCRGNILIRIQWLRGIQLMDDDEIYELCDTSWRDDLQGRKRRQSQPSKKAQLRVAKPCSRLSNSASQPSKKVKLSITKPCSRLSNSASQPSKKVKLGITKPCSRLLNSASQPSKKAKLGITKPCSRLSNSISQAFKTAKPDIAEDIRPCVVPDSYSTQSSPIKELDGNAGVGELINSEVSALINVDSGLSGTAKAIFIREWIENCQTFSGHVESHGMQLDDQLNPTEAAREQATLLQESVHPVDSPSIFVDVSQEFPPAASVSQMSSSMAGGQQSIKSYFTVKKIAKSDVMPTKEAATKIGGSVNNSKTAWSSLMAKMQDNQRKDKRLPCPPFKLIKGTPFAVDAFSYGSLPGVTAYFLSHFHYDHYIGLTRRFSSPIYCSKITGKLAILKLGLSPASVRIIDLNQTITLDNIDVTALESNHCPGAVMFLFKLPTGRRILHTGDFRACEEMEKISILREEPIEAVYLDTTFCDDFYNFPLQKKVIDVAVAIAEKKYNMNKKLLIVVGSYMI</sequence>
<dbReference type="GO" id="GO:0006303">
    <property type="term" value="P:double-strand break repair via nonhomologous end joining"/>
    <property type="evidence" value="ECO:0007669"/>
    <property type="project" value="TreeGrafter"/>
</dbReference>
<feature type="domain" description="Reverse transcriptase" evidence="2">
    <location>
        <begin position="1"/>
        <end position="178"/>
    </location>
</feature>
<feature type="signal peptide" evidence="1">
    <location>
        <begin position="1"/>
        <end position="22"/>
    </location>
</feature>
<organism evidence="3 4">
    <name type="scientific">Artemia franciscana</name>
    <name type="common">Brine shrimp</name>
    <name type="synonym">Artemia sanfranciscana</name>
    <dbReference type="NCBI Taxonomy" id="6661"/>
    <lineage>
        <taxon>Eukaryota</taxon>
        <taxon>Metazoa</taxon>
        <taxon>Ecdysozoa</taxon>
        <taxon>Arthropoda</taxon>
        <taxon>Crustacea</taxon>
        <taxon>Branchiopoda</taxon>
        <taxon>Anostraca</taxon>
        <taxon>Artemiidae</taxon>
        <taxon>Artemia</taxon>
    </lineage>
</organism>
<reference evidence="3" key="1">
    <citation type="submission" date="2023-07" db="EMBL/GenBank/DDBJ databases">
        <title>Chromosome-level genome assembly of Artemia franciscana.</title>
        <authorList>
            <person name="Jo E."/>
        </authorList>
    </citation>
    <scope>NUCLEOTIDE SEQUENCE</scope>
    <source>
        <tissue evidence="3">Whole body</tissue>
    </source>
</reference>
<dbReference type="PROSITE" id="PS50878">
    <property type="entry name" value="RT_POL"/>
    <property type="match status" value="1"/>
</dbReference>
<name>A0AA88HXM0_ARTSF</name>
<proteinExistence type="predicted"/>
<comment type="caution">
    <text evidence="3">The sequence shown here is derived from an EMBL/GenBank/DDBJ whole genome shotgun (WGS) entry which is preliminary data.</text>
</comment>
<dbReference type="InterPro" id="IPR000477">
    <property type="entry name" value="RT_dom"/>
</dbReference>
<dbReference type="GO" id="GO:0035312">
    <property type="term" value="F:5'-3' DNA exonuclease activity"/>
    <property type="evidence" value="ECO:0007669"/>
    <property type="project" value="TreeGrafter"/>
</dbReference>
<dbReference type="Pfam" id="PF12706">
    <property type="entry name" value="Lactamase_B_2"/>
    <property type="match status" value="1"/>
</dbReference>
<dbReference type="GO" id="GO:0003684">
    <property type="term" value="F:damaged DNA binding"/>
    <property type="evidence" value="ECO:0007669"/>
    <property type="project" value="TreeGrafter"/>
</dbReference>
<dbReference type="InterPro" id="IPR036866">
    <property type="entry name" value="RibonucZ/Hydroxyglut_hydro"/>
</dbReference>
<dbReference type="Gene3D" id="3.60.15.10">
    <property type="entry name" value="Ribonuclease Z/Hydroxyacylglutathione hydrolase-like"/>
    <property type="match status" value="1"/>
</dbReference>
<dbReference type="SMART" id="SM00849">
    <property type="entry name" value="Lactamase_B"/>
    <property type="match status" value="1"/>
</dbReference>
<feature type="non-terminal residue" evidence="3">
    <location>
        <position position="1"/>
    </location>
</feature>
<dbReference type="Proteomes" id="UP001187531">
    <property type="component" value="Unassembled WGS sequence"/>
</dbReference>
<feature type="chain" id="PRO_5041668643" description="Reverse transcriptase domain-containing protein" evidence="1">
    <location>
        <begin position="23"/>
        <end position="712"/>
    </location>
</feature>
<dbReference type="CDD" id="cd16273">
    <property type="entry name" value="SNM1A-1C-like_MBL-fold"/>
    <property type="match status" value="1"/>
</dbReference>
<evidence type="ECO:0000256" key="1">
    <source>
        <dbReference type="SAM" id="SignalP"/>
    </source>
</evidence>